<name>W2S543_CYPE1</name>
<dbReference type="Proteomes" id="UP000030752">
    <property type="component" value="Unassembled WGS sequence"/>
</dbReference>
<dbReference type="RefSeq" id="XP_008714017.1">
    <property type="nucleotide sequence ID" value="XM_008715795.1"/>
</dbReference>
<organism evidence="2 3">
    <name type="scientific">Cyphellophora europaea (strain CBS 101466)</name>
    <name type="common">Phialophora europaea</name>
    <dbReference type="NCBI Taxonomy" id="1220924"/>
    <lineage>
        <taxon>Eukaryota</taxon>
        <taxon>Fungi</taxon>
        <taxon>Dikarya</taxon>
        <taxon>Ascomycota</taxon>
        <taxon>Pezizomycotina</taxon>
        <taxon>Eurotiomycetes</taxon>
        <taxon>Chaetothyriomycetidae</taxon>
        <taxon>Chaetothyriales</taxon>
        <taxon>Cyphellophoraceae</taxon>
        <taxon>Cyphellophora</taxon>
    </lineage>
</organism>
<dbReference type="FunCoup" id="W2S543">
    <property type="interactions" value="78"/>
</dbReference>
<dbReference type="InterPro" id="IPR017264">
    <property type="entry name" value="Ribosomal_mS37_fun"/>
</dbReference>
<accession>W2S543</accession>
<dbReference type="VEuPathDB" id="FungiDB:HMPREF1541_11126"/>
<dbReference type="GO" id="GO:0005763">
    <property type="term" value="C:mitochondrial small ribosomal subunit"/>
    <property type="evidence" value="ECO:0007669"/>
    <property type="project" value="TreeGrafter"/>
</dbReference>
<feature type="region of interest" description="Disordered" evidence="1">
    <location>
        <begin position="77"/>
        <end position="105"/>
    </location>
</feature>
<reference evidence="2 3" key="1">
    <citation type="submission" date="2013-03" db="EMBL/GenBank/DDBJ databases">
        <title>The Genome Sequence of Phialophora europaea CBS 101466.</title>
        <authorList>
            <consortium name="The Broad Institute Genomics Platform"/>
            <person name="Cuomo C."/>
            <person name="de Hoog S."/>
            <person name="Gorbushina A."/>
            <person name="Walker B."/>
            <person name="Young S.K."/>
            <person name="Zeng Q."/>
            <person name="Gargeya S."/>
            <person name="Fitzgerald M."/>
            <person name="Haas B."/>
            <person name="Abouelleil A."/>
            <person name="Allen A.W."/>
            <person name="Alvarado L."/>
            <person name="Arachchi H.M."/>
            <person name="Berlin A.M."/>
            <person name="Chapman S.B."/>
            <person name="Gainer-Dewar J."/>
            <person name="Goldberg J."/>
            <person name="Griggs A."/>
            <person name="Gujja S."/>
            <person name="Hansen M."/>
            <person name="Howarth C."/>
            <person name="Imamovic A."/>
            <person name="Ireland A."/>
            <person name="Larimer J."/>
            <person name="McCowan C."/>
            <person name="Murphy C."/>
            <person name="Pearson M."/>
            <person name="Poon T.W."/>
            <person name="Priest M."/>
            <person name="Roberts A."/>
            <person name="Saif S."/>
            <person name="Shea T."/>
            <person name="Sisk P."/>
            <person name="Sykes S."/>
            <person name="Wortman J."/>
            <person name="Nusbaum C."/>
            <person name="Birren B."/>
        </authorList>
    </citation>
    <scope>NUCLEOTIDE SEQUENCE [LARGE SCALE GENOMIC DNA]</scope>
    <source>
        <strain evidence="2 3">CBS 101466</strain>
    </source>
</reference>
<dbReference type="AlphaFoldDB" id="W2S543"/>
<evidence type="ECO:0000313" key="3">
    <source>
        <dbReference type="Proteomes" id="UP000030752"/>
    </source>
</evidence>
<feature type="compositionally biased region" description="Basic residues" evidence="1">
    <location>
        <begin position="96"/>
        <end position="105"/>
    </location>
</feature>
<dbReference type="PANTHER" id="PTHR28066">
    <property type="entry name" value="37S RIBOSOMAL PROTEIN MRP10, MITOCHONDRIAL"/>
    <property type="match status" value="1"/>
</dbReference>
<dbReference type="HOGENOM" id="CLU_162186_0_0_1"/>
<proteinExistence type="predicted"/>
<dbReference type="EMBL" id="KI635847">
    <property type="protein sequence ID" value="ETN43802.1"/>
    <property type="molecule type" value="Genomic_DNA"/>
</dbReference>
<dbReference type="GO" id="GO:0032543">
    <property type="term" value="P:mitochondrial translation"/>
    <property type="evidence" value="ECO:0007669"/>
    <property type="project" value="InterPro"/>
</dbReference>
<gene>
    <name evidence="2" type="ORF">HMPREF1541_11126</name>
</gene>
<dbReference type="eggNOG" id="ENOG502SBQ7">
    <property type="taxonomic scope" value="Eukaryota"/>
</dbReference>
<evidence type="ECO:0000313" key="2">
    <source>
        <dbReference type="EMBL" id="ETN43802.1"/>
    </source>
</evidence>
<evidence type="ECO:0000256" key="1">
    <source>
        <dbReference type="SAM" id="MobiDB-lite"/>
    </source>
</evidence>
<protein>
    <recommendedName>
        <fullName evidence="4">37S ribosomal protein mrp10, mitochondrial</fullName>
    </recommendedName>
</protein>
<dbReference type="PANTHER" id="PTHR28066:SF1">
    <property type="entry name" value="SMALL RIBOSOMAL SUBUNIT PROTEIN MS37"/>
    <property type="match status" value="1"/>
</dbReference>
<dbReference type="GeneID" id="19978465"/>
<keyword evidence="3" id="KW-1185">Reference proteome</keyword>
<dbReference type="OrthoDB" id="2210at2759"/>
<dbReference type="STRING" id="1220924.W2S543"/>
<evidence type="ECO:0008006" key="4">
    <source>
        <dbReference type="Google" id="ProtNLM"/>
    </source>
</evidence>
<sequence>MPPKGLSTAANPIRLQSVKKLKIMRPQVQETSQCTGPMSAMLTCWASSASQTAQGALSCMALEQALRECMDFNKRQQPKKNDINYHLQRLYPKISGPKKRQGVLK</sequence>
<dbReference type="GO" id="GO:0003735">
    <property type="term" value="F:structural constituent of ribosome"/>
    <property type="evidence" value="ECO:0007669"/>
    <property type="project" value="InterPro"/>
</dbReference>
<dbReference type="InParanoid" id="W2S543"/>